<dbReference type="InterPro" id="IPR036388">
    <property type="entry name" value="WH-like_DNA-bd_sf"/>
</dbReference>
<dbReference type="SUPFAM" id="SSF46785">
    <property type="entry name" value="Winged helix' DNA-binding domain"/>
    <property type="match status" value="1"/>
</dbReference>
<keyword evidence="4" id="KW-1185">Reference proteome</keyword>
<dbReference type="KEGG" id="mpe:MYPE1200"/>
<sequence length="144" mass="16749">MKRIMANQKLLEKLNNNKNVRITKIRINILECLNDGYHGHTIKDIIDHLNSKGEKVNVSSVYNTINFLIEEGIIEIVNTLDSKEQAYELINKEDLHIHLYDVTNNKLDKVALPKEIEKAITDFLDSKNLTYENIKLDIYAKKKK</sequence>
<dbReference type="Proteomes" id="UP000002522">
    <property type="component" value="Chromosome"/>
</dbReference>
<evidence type="ECO:0000313" key="4">
    <source>
        <dbReference type="Proteomes" id="UP000002522"/>
    </source>
</evidence>
<keyword evidence="2" id="KW-0408">Iron</keyword>
<protein>
    <submittedName>
        <fullName evidence="3">Ferric uptake regulation protein</fullName>
    </submittedName>
</protein>
<name>Q8EWT1_MALP2</name>
<dbReference type="PANTHER" id="PTHR33202">
    <property type="entry name" value="ZINC UPTAKE REGULATION PROTEIN"/>
    <property type="match status" value="1"/>
</dbReference>
<accession>Q8EWT1</accession>
<proteinExistence type="predicted"/>
<evidence type="ECO:0000256" key="2">
    <source>
        <dbReference type="PIRSR" id="PIRSR602481-2"/>
    </source>
</evidence>
<dbReference type="PANTHER" id="PTHR33202:SF2">
    <property type="entry name" value="FERRIC UPTAKE REGULATION PROTEIN"/>
    <property type="match status" value="1"/>
</dbReference>
<keyword evidence="2" id="KW-0479">Metal-binding</keyword>
<reference evidence="3 4" key="1">
    <citation type="journal article" date="2002" name="Nucleic Acids Res.">
        <title>The complete genomic sequence of Mycoplasma penetrans, an intracellular bacterial pathogen in humans.</title>
        <authorList>
            <person name="Sasaki Y."/>
            <person name="Ishikawa J."/>
            <person name="Yamashita A."/>
            <person name="Oshima K."/>
            <person name="Kenri T."/>
            <person name="Furuya K."/>
            <person name="Yoshino C."/>
            <person name="Horino A."/>
            <person name="Shiba T."/>
            <person name="Sasaki T."/>
            <person name="Hattori M."/>
        </authorList>
    </citation>
    <scope>NUCLEOTIDE SEQUENCE [LARGE SCALE GENOMIC DNA]</scope>
    <source>
        <strain evidence="3 4">HF-2</strain>
    </source>
</reference>
<dbReference type="InParanoid" id="Q8EWT1"/>
<evidence type="ECO:0000256" key="1">
    <source>
        <dbReference type="ARBA" id="ARBA00011738"/>
    </source>
</evidence>
<organism evidence="3 4">
    <name type="scientific">Malacoplasma penetrans (strain HF-2)</name>
    <name type="common">Mycoplasma penetrans</name>
    <dbReference type="NCBI Taxonomy" id="272633"/>
    <lineage>
        <taxon>Bacteria</taxon>
        <taxon>Bacillati</taxon>
        <taxon>Mycoplasmatota</taxon>
        <taxon>Mycoplasmoidales</taxon>
        <taxon>Mycoplasmoidaceae</taxon>
        <taxon>Malacoplasma</taxon>
    </lineage>
</organism>
<dbReference type="Gene3D" id="1.10.10.10">
    <property type="entry name" value="Winged helix-like DNA-binding domain superfamily/Winged helix DNA-binding domain"/>
    <property type="match status" value="1"/>
</dbReference>
<gene>
    <name evidence="3" type="ordered locus">MYPE1200</name>
</gene>
<dbReference type="GO" id="GO:0005829">
    <property type="term" value="C:cytosol"/>
    <property type="evidence" value="ECO:0007669"/>
    <property type="project" value="TreeGrafter"/>
</dbReference>
<dbReference type="AlphaFoldDB" id="Q8EWT1"/>
<evidence type="ECO:0000313" key="3">
    <source>
        <dbReference type="EMBL" id="BAC43912.1"/>
    </source>
</evidence>
<dbReference type="GO" id="GO:0008270">
    <property type="term" value="F:zinc ion binding"/>
    <property type="evidence" value="ECO:0007669"/>
    <property type="project" value="TreeGrafter"/>
</dbReference>
<feature type="binding site" evidence="2">
    <location>
        <position position="117"/>
    </location>
    <ligand>
        <name>Fe cation</name>
        <dbReference type="ChEBI" id="CHEBI:24875"/>
    </ligand>
</feature>
<dbReference type="GO" id="GO:0003700">
    <property type="term" value="F:DNA-binding transcription factor activity"/>
    <property type="evidence" value="ECO:0007669"/>
    <property type="project" value="InterPro"/>
</dbReference>
<dbReference type="InterPro" id="IPR002481">
    <property type="entry name" value="FUR"/>
</dbReference>
<comment type="cofactor">
    <cofactor evidence="2">
        <name>Mn(2+)</name>
        <dbReference type="ChEBI" id="CHEBI:29035"/>
    </cofactor>
    <cofactor evidence="2">
        <name>Fe(2+)</name>
        <dbReference type="ChEBI" id="CHEBI:29033"/>
    </cofactor>
    <text evidence="2">Binds 1 Mn(2+) or Fe(2+) ion per subunit.</text>
</comment>
<dbReference type="HOGENOM" id="CLU_1794389_0_0_14"/>
<dbReference type="GO" id="GO:0000976">
    <property type="term" value="F:transcription cis-regulatory region binding"/>
    <property type="evidence" value="ECO:0007669"/>
    <property type="project" value="TreeGrafter"/>
</dbReference>
<dbReference type="STRING" id="272633.gene:10731213"/>
<dbReference type="GO" id="GO:0045892">
    <property type="term" value="P:negative regulation of DNA-templated transcription"/>
    <property type="evidence" value="ECO:0007669"/>
    <property type="project" value="TreeGrafter"/>
</dbReference>
<dbReference type="InterPro" id="IPR036390">
    <property type="entry name" value="WH_DNA-bd_sf"/>
</dbReference>
<dbReference type="EMBL" id="BA000026">
    <property type="protein sequence ID" value="BAC43912.1"/>
    <property type="molecule type" value="Genomic_DNA"/>
</dbReference>
<dbReference type="Pfam" id="PF01475">
    <property type="entry name" value="FUR"/>
    <property type="match status" value="1"/>
</dbReference>
<comment type="subunit">
    <text evidence="1">Homodimer.</text>
</comment>
<dbReference type="GO" id="GO:1900376">
    <property type="term" value="P:regulation of secondary metabolite biosynthetic process"/>
    <property type="evidence" value="ECO:0007669"/>
    <property type="project" value="TreeGrafter"/>
</dbReference>